<dbReference type="EMBL" id="PXYI01000004">
    <property type="protein sequence ID" value="PSJ39453.1"/>
    <property type="molecule type" value="Genomic_DNA"/>
</dbReference>
<protein>
    <submittedName>
        <fullName evidence="2">Uncharacterized protein</fullName>
    </submittedName>
</protein>
<dbReference type="Proteomes" id="UP000241167">
    <property type="component" value="Unassembled WGS sequence"/>
</dbReference>
<evidence type="ECO:0000313" key="3">
    <source>
        <dbReference type="Proteomes" id="UP000241167"/>
    </source>
</evidence>
<organism evidence="2 3">
    <name type="scientific">Allosphingosinicella deserti</name>
    <dbReference type="NCBI Taxonomy" id="2116704"/>
    <lineage>
        <taxon>Bacteria</taxon>
        <taxon>Pseudomonadati</taxon>
        <taxon>Pseudomonadota</taxon>
        <taxon>Alphaproteobacteria</taxon>
        <taxon>Sphingomonadales</taxon>
        <taxon>Sphingomonadaceae</taxon>
        <taxon>Allosphingosinicella</taxon>
    </lineage>
</organism>
<dbReference type="AlphaFoldDB" id="A0A2P7QNB2"/>
<proteinExistence type="predicted"/>
<keyword evidence="3" id="KW-1185">Reference proteome</keyword>
<evidence type="ECO:0000256" key="1">
    <source>
        <dbReference type="SAM" id="MobiDB-lite"/>
    </source>
</evidence>
<feature type="region of interest" description="Disordered" evidence="1">
    <location>
        <begin position="73"/>
        <end position="96"/>
    </location>
</feature>
<comment type="caution">
    <text evidence="2">The sequence shown here is derived from an EMBL/GenBank/DDBJ whole genome shotgun (WGS) entry which is preliminary data.</text>
</comment>
<evidence type="ECO:0000313" key="2">
    <source>
        <dbReference type="EMBL" id="PSJ39453.1"/>
    </source>
</evidence>
<sequence length="96" mass="10523">MVLWLCLKAEQRHATKLQRRLIVASAAIDQQNAMIKALNAEGVRRRAQTKAALAEARSANARHEVQAEALRASARLPRPQGSPCTISETLRNAKGL</sequence>
<name>A0A2P7QNB2_9SPHN</name>
<accession>A0A2P7QNB2</accession>
<gene>
    <name evidence="2" type="ORF">C7I55_12635</name>
</gene>
<reference evidence="2 3" key="1">
    <citation type="submission" date="2018-03" db="EMBL/GenBank/DDBJ databases">
        <title>The draft genome of Sphingosinicella sp. GL-C-18.</title>
        <authorList>
            <person name="Liu L."/>
            <person name="Li L."/>
            <person name="Liang L."/>
            <person name="Zhang X."/>
            <person name="Wang T."/>
        </authorList>
    </citation>
    <scope>NUCLEOTIDE SEQUENCE [LARGE SCALE GENOMIC DNA]</scope>
    <source>
        <strain evidence="2 3">GL-C-18</strain>
    </source>
</reference>